<keyword evidence="5" id="KW-1185">Reference proteome</keyword>
<protein>
    <submittedName>
        <fullName evidence="4">Uncharacterized protein</fullName>
    </submittedName>
</protein>
<dbReference type="EMBL" id="BNDS01000022">
    <property type="protein sequence ID" value="GHI00391.1"/>
    <property type="molecule type" value="Genomic_DNA"/>
</dbReference>
<feature type="chain" id="PRO_5047400739" evidence="1">
    <location>
        <begin position="21"/>
        <end position="611"/>
    </location>
</feature>
<keyword evidence="1" id="KW-0732">Signal</keyword>
<evidence type="ECO:0000256" key="1">
    <source>
        <dbReference type="SAM" id="SignalP"/>
    </source>
</evidence>
<dbReference type="Pfam" id="PF12905">
    <property type="entry name" value="Glyco_hydro_101"/>
    <property type="match status" value="1"/>
</dbReference>
<dbReference type="Gene3D" id="3.20.20.80">
    <property type="entry name" value="Glycosidases"/>
    <property type="match status" value="1"/>
</dbReference>
<dbReference type="InterPro" id="IPR014718">
    <property type="entry name" value="GH-type_carb-bd"/>
</dbReference>
<name>A0ABQ3NAF7_9BACI</name>
<evidence type="ECO:0000259" key="2">
    <source>
        <dbReference type="Pfam" id="PF12905"/>
    </source>
</evidence>
<gene>
    <name evidence="4" type="ORF">AM1BK_39330</name>
</gene>
<dbReference type="InterPro" id="IPR040633">
    <property type="entry name" value="Gal_mutarotas_3"/>
</dbReference>
<feature type="domain" description="Galactose mutarotase-like fold" evidence="3">
    <location>
        <begin position="220"/>
        <end position="454"/>
    </location>
</feature>
<evidence type="ECO:0000259" key="3">
    <source>
        <dbReference type="Pfam" id="PF18080"/>
    </source>
</evidence>
<reference evidence="4 5" key="1">
    <citation type="journal article" date="2022" name="Int. J. Syst. Evol. Microbiol.">
        <title>Neobacillus kokaensis sp. nov., isolated from soil.</title>
        <authorList>
            <person name="Yuki K."/>
            <person name="Matsubara H."/>
            <person name="Yamaguchi S."/>
        </authorList>
    </citation>
    <scope>NUCLEOTIDE SEQUENCE [LARGE SCALE GENOMIC DNA]</scope>
    <source>
        <strain evidence="4 5">LOB 377</strain>
    </source>
</reference>
<dbReference type="InterPro" id="IPR025706">
    <property type="entry name" value="Endoa_GalNAc"/>
</dbReference>
<sequence length="611" mass="67213">MAILLFLPLLSPGFTQPLRAAAEAANDGEPVDITDNRLEEGDLKVISGDGTVTYNQDGSATFKVTSTQKNRIVYNNMKPIKNGVFEADITPGTGTMNRFGLIYRVQDPSAYTYVGTEDTNNQYFGEIFGPANTWTAMTSGVPLEANKTYHLRLKFTDDIATLYINDKKVNSWTLTGGVDKAGLLGFEKSRGAANITISNIKIKENIPPKAPNTPPIENNISSDYMNVTIDQVFPRVVEYRVGDKVMDGQKTPVYGLKVNGALYYPEVSFKKQSKSEVQYTLKVVDPFENLNAVFKMSLKVEKNKVVYTFDEITNSDSAKIETIEFPNLNLISVNSSQTNAKAKLTNLSSDVTKPGDVDVRVDSSMGGMGTSARYYTAILSTDQLSAGVWSSSEVDGYRNLTANRFTSENGEKAMGIGSSLLYYHRDFMPKSQEAKPTIKVAIAEDLNKDDMVDWQDGAIAYRGIMPDILGSENINNNVITRVVMNFGSQAQQPFLKTLDNVKKVALATDGLGQSMLLKGYQSEGHDSAHPDYDNVGERMGGATDLQTLIKEGHKYNSEFGVHINAQEAYPEAKVFSEDLIDGTNSLGWGWLDQSYTINKLKDLYSGTLQNG</sequence>
<feature type="signal peptide" evidence="1">
    <location>
        <begin position="1"/>
        <end position="20"/>
    </location>
</feature>
<evidence type="ECO:0000313" key="5">
    <source>
        <dbReference type="Proteomes" id="UP000637074"/>
    </source>
</evidence>
<dbReference type="SUPFAM" id="SSF49899">
    <property type="entry name" value="Concanavalin A-like lectins/glucanases"/>
    <property type="match status" value="1"/>
</dbReference>
<organism evidence="4 5">
    <name type="scientific">Neobacillus kokaensis</name>
    <dbReference type="NCBI Taxonomy" id="2759023"/>
    <lineage>
        <taxon>Bacteria</taxon>
        <taxon>Bacillati</taxon>
        <taxon>Bacillota</taxon>
        <taxon>Bacilli</taxon>
        <taxon>Bacillales</taxon>
        <taxon>Bacillaceae</taxon>
        <taxon>Neobacillus</taxon>
    </lineage>
</organism>
<dbReference type="Gene3D" id="2.70.98.10">
    <property type="match status" value="1"/>
</dbReference>
<proteinExistence type="predicted"/>
<feature type="domain" description="Endo-alpha-N-acetylgalactosaminidase" evidence="2">
    <location>
        <begin position="455"/>
        <end position="609"/>
    </location>
</feature>
<evidence type="ECO:0000313" key="4">
    <source>
        <dbReference type="EMBL" id="GHI00391.1"/>
    </source>
</evidence>
<accession>A0ABQ3NAF7</accession>
<dbReference type="Pfam" id="PF18080">
    <property type="entry name" value="Gal_mutarotas_3"/>
    <property type="match status" value="1"/>
</dbReference>
<comment type="caution">
    <text evidence="4">The sequence shown here is derived from an EMBL/GenBank/DDBJ whole genome shotgun (WGS) entry which is preliminary data.</text>
</comment>
<dbReference type="Proteomes" id="UP000637074">
    <property type="component" value="Unassembled WGS sequence"/>
</dbReference>
<dbReference type="Gene3D" id="2.60.120.870">
    <property type="match status" value="1"/>
</dbReference>
<dbReference type="InterPro" id="IPR013320">
    <property type="entry name" value="ConA-like_dom_sf"/>
</dbReference>